<dbReference type="GO" id="GO:0016020">
    <property type="term" value="C:membrane"/>
    <property type="evidence" value="ECO:0007669"/>
    <property type="project" value="TreeGrafter"/>
</dbReference>
<dbReference type="OrthoDB" id="431202at2759"/>
<organism evidence="3 4">
    <name type="scientific">Pseudogymnoascus verrucosus</name>
    <dbReference type="NCBI Taxonomy" id="342668"/>
    <lineage>
        <taxon>Eukaryota</taxon>
        <taxon>Fungi</taxon>
        <taxon>Dikarya</taxon>
        <taxon>Ascomycota</taxon>
        <taxon>Pezizomycotina</taxon>
        <taxon>Leotiomycetes</taxon>
        <taxon>Thelebolales</taxon>
        <taxon>Thelebolaceae</taxon>
        <taxon>Pseudogymnoascus</taxon>
    </lineage>
</organism>
<evidence type="ECO:0000313" key="3">
    <source>
        <dbReference type="EMBL" id="OBT95811.1"/>
    </source>
</evidence>
<dbReference type="PANTHER" id="PTHR31735:SF1">
    <property type="entry name" value="VACUOLAR MEMBRANE PROTEIN YPL162C"/>
    <property type="match status" value="1"/>
</dbReference>
<sequence length="342" mass="37614">MALPTTTPTSLLATLASSTAVATAMSVTKKGECELLGPFALLVQLALGGLALLALVFKRWRERPQRPVKVWAFDVSKQVVGSVLLHAANLVMSMLSSGRLSMKVEDVIIEARDESGSASGDPNPCSFYFLNLLIDTTIGIPILIFFLHLLTRLFLLTSLGEPPQSIESGNYGSPPRAKWWAKQSLIYFLGLLSMKFIVLLIFIFLPWISHVGDWALRWTEGNEKLQVFFVMLFFPVVMNATQYYIIDTFIKGRLEGVEGGRVVEDPVDSDDEGGNEADGLLAAEVEVVKKKRKTSNDVADSGSGGSGRSEAVQAKLLTESEEGGEDADERVWLTQDQRDERR</sequence>
<keyword evidence="2" id="KW-0472">Membrane</keyword>
<dbReference type="EMBL" id="KV460233">
    <property type="protein sequence ID" value="OBT95811.1"/>
    <property type="molecule type" value="Genomic_DNA"/>
</dbReference>
<feature type="transmembrane region" description="Helical" evidence="2">
    <location>
        <begin position="185"/>
        <end position="208"/>
    </location>
</feature>
<proteinExistence type="predicted"/>
<dbReference type="AlphaFoldDB" id="A0A1B8GIZ8"/>
<dbReference type="GeneID" id="28839810"/>
<evidence type="ECO:0008006" key="5">
    <source>
        <dbReference type="Google" id="ProtNLM"/>
    </source>
</evidence>
<name>A0A1B8GIZ8_9PEZI</name>
<gene>
    <name evidence="3" type="ORF">VE01_06424</name>
</gene>
<feature type="transmembrane region" description="Helical" evidence="2">
    <location>
        <begin position="36"/>
        <end position="57"/>
    </location>
</feature>
<dbReference type="RefSeq" id="XP_018129544.1">
    <property type="nucleotide sequence ID" value="XM_018275872.2"/>
</dbReference>
<evidence type="ECO:0000256" key="1">
    <source>
        <dbReference type="SAM" id="MobiDB-lite"/>
    </source>
</evidence>
<dbReference type="STRING" id="342668.A0A1B8GIZ8"/>
<protein>
    <recommendedName>
        <fullName evidence="5">Vacuolar membrane protein</fullName>
    </recommendedName>
</protein>
<dbReference type="InterPro" id="IPR022127">
    <property type="entry name" value="STIMATE/YPL162C"/>
</dbReference>
<keyword evidence="4" id="KW-1185">Reference proteome</keyword>
<dbReference type="Pfam" id="PF12400">
    <property type="entry name" value="STIMATE"/>
    <property type="match status" value="1"/>
</dbReference>
<keyword evidence="2" id="KW-1133">Transmembrane helix</keyword>
<feature type="region of interest" description="Disordered" evidence="1">
    <location>
        <begin position="292"/>
        <end position="342"/>
    </location>
</feature>
<dbReference type="Proteomes" id="UP000091956">
    <property type="component" value="Unassembled WGS sequence"/>
</dbReference>
<keyword evidence="2" id="KW-0812">Transmembrane</keyword>
<evidence type="ECO:0000256" key="2">
    <source>
        <dbReference type="SAM" id="Phobius"/>
    </source>
</evidence>
<evidence type="ECO:0000313" key="4">
    <source>
        <dbReference type="Proteomes" id="UP000091956"/>
    </source>
</evidence>
<reference evidence="4" key="2">
    <citation type="journal article" date="2018" name="Nat. Commun.">
        <title>Extreme sensitivity to ultraviolet light in the fungal pathogen causing white-nose syndrome of bats.</title>
        <authorList>
            <person name="Palmer J.M."/>
            <person name="Drees K.P."/>
            <person name="Foster J.T."/>
            <person name="Lindner D.L."/>
        </authorList>
    </citation>
    <scope>NUCLEOTIDE SEQUENCE [LARGE SCALE GENOMIC DNA]</scope>
    <source>
        <strain evidence="4">UAMH 10579</strain>
    </source>
</reference>
<feature type="transmembrane region" description="Helical" evidence="2">
    <location>
        <begin position="228"/>
        <end position="246"/>
    </location>
</feature>
<feature type="compositionally biased region" description="Acidic residues" evidence="1">
    <location>
        <begin position="319"/>
        <end position="328"/>
    </location>
</feature>
<accession>A0A1B8GIZ8</accession>
<feature type="transmembrane region" description="Helical" evidence="2">
    <location>
        <begin position="127"/>
        <end position="150"/>
    </location>
</feature>
<reference evidence="3 4" key="1">
    <citation type="submission" date="2016-03" db="EMBL/GenBank/DDBJ databases">
        <title>Comparative genomics of Pseudogymnoascus destructans, the fungus causing white-nose syndrome of bats.</title>
        <authorList>
            <person name="Palmer J.M."/>
            <person name="Drees K.P."/>
            <person name="Foster J.T."/>
            <person name="Lindner D.L."/>
        </authorList>
    </citation>
    <scope>NUCLEOTIDE SEQUENCE [LARGE SCALE GENOMIC DNA]</scope>
    <source>
        <strain evidence="3 4">UAMH 10579</strain>
    </source>
</reference>
<dbReference type="PANTHER" id="PTHR31735">
    <property type="entry name" value="VACUOLAR MEMBRANE PROTEIN YPL162C"/>
    <property type="match status" value="1"/>
</dbReference>
<feature type="transmembrane region" description="Helical" evidence="2">
    <location>
        <begin position="78"/>
        <end position="96"/>
    </location>
</feature>